<dbReference type="CDD" id="cd00198">
    <property type="entry name" value="vWFA"/>
    <property type="match status" value="1"/>
</dbReference>
<dbReference type="GO" id="GO:0004842">
    <property type="term" value="F:ubiquitin-protein transferase activity"/>
    <property type="evidence" value="ECO:0007669"/>
    <property type="project" value="InterPro"/>
</dbReference>
<dbReference type="SUPFAM" id="SSF53300">
    <property type="entry name" value="vWA-like"/>
    <property type="match status" value="1"/>
</dbReference>
<dbReference type="PaxDb" id="2903-EOD32162"/>
<evidence type="ECO:0000259" key="8">
    <source>
        <dbReference type="PROSITE" id="PS50234"/>
    </source>
</evidence>
<dbReference type="GO" id="GO:0019825">
    <property type="term" value="F:oxygen binding"/>
    <property type="evidence" value="ECO:0007669"/>
    <property type="project" value="InterPro"/>
</dbReference>
<dbReference type="SMART" id="SM00327">
    <property type="entry name" value="VWA"/>
    <property type="match status" value="1"/>
</dbReference>
<dbReference type="GeneID" id="17277434"/>
<dbReference type="InterPro" id="IPR009050">
    <property type="entry name" value="Globin-like_sf"/>
</dbReference>
<keyword evidence="7" id="KW-0472">Membrane</keyword>
<evidence type="ECO:0000256" key="3">
    <source>
        <dbReference type="ARBA" id="ARBA00022723"/>
    </source>
</evidence>
<dbReference type="Pfam" id="PF13519">
    <property type="entry name" value="VWA_2"/>
    <property type="match status" value="1"/>
</dbReference>
<reference evidence="9" key="2">
    <citation type="submission" date="2024-10" db="UniProtKB">
        <authorList>
            <consortium name="EnsemblProtists"/>
        </authorList>
    </citation>
    <scope>IDENTIFICATION</scope>
</reference>
<dbReference type="PROSITE" id="PS50234">
    <property type="entry name" value="VWFA"/>
    <property type="match status" value="1"/>
</dbReference>
<dbReference type="HOGENOM" id="CLU_262252_0_0_1"/>
<feature type="region of interest" description="Disordered" evidence="6">
    <location>
        <begin position="871"/>
        <end position="902"/>
    </location>
</feature>
<dbReference type="RefSeq" id="XP_005784591.1">
    <property type="nucleotide sequence ID" value="XM_005784534.1"/>
</dbReference>
<dbReference type="Proteomes" id="UP000013827">
    <property type="component" value="Unassembled WGS sequence"/>
</dbReference>
<keyword evidence="7" id="KW-1133">Transmembrane helix</keyword>
<dbReference type="InterPro" id="IPR036465">
    <property type="entry name" value="vWFA_dom_sf"/>
</dbReference>
<keyword evidence="7" id="KW-0812">Transmembrane</keyword>
<feature type="transmembrane region" description="Helical" evidence="7">
    <location>
        <begin position="50"/>
        <end position="67"/>
    </location>
</feature>
<keyword evidence="3" id="KW-0479">Metal-binding</keyword>
<keyword evidence="2" id="KW-0349">Heme</keyword>
<feature type="domain" description="VWFA" evidence="8">
    <location>
        <begin position="1094"/>
        <end position="1285"/>
    </location>
</feature>
<accession>A0A0D3K8S7</accession>
<sequence>MIDSKMIAAAVILQRTARLRRRPKETALVRAQTAVIPLERKLVPFRGRPSAAVTVLIVGIVSLMIGLDLPRIWGGATGPMVHLTVKSVHAGTSLPIAAPIGSSVSNVLEIIQRAGAGDPDLHTLVGSDGRRLGSHSRVTMPATMHLVLRPVAPVPLPSNTIATRTEEGDRVRTFGELGTLYARCGGIMGVASFVDRCMDKWMADPTLNANARVVSWHARSQRCGFKFLVTQLLGYLTGGPQRYTGKSMALAHKHLAITAGEWDAFMGTFYEVTEEFNLPSSDVEDLQAVLLSMRDDCVAEGTAADAHPAGATKTGGSFWFGSASLYERLGGLYPIALFVDRLIDALLADPRVAIPVDGQRRNEASMKYLFTEVVCAIVGGPELVTSLAFAETRLLLPARQMFFLLEAAKDASDHFHSSKLRAELLQALHQASADYIVDQRTTSPPSQRHSERAVKIEALSALAGVPLIYIPKGGVVRITFDASPAQLEQVAAGLADMGLKTVDRTKVKTASDAANGNLLSSAVIAARHAAPGAFVAARRRCFGDPRTLYGRTGGVFGLATLADALMEAWMAEPTLNANTLVTRWHTSQQRAGFKFLVTQILGYLSGGPQRYTGRPMDVAHKHLGITAGEWDAFLATAKTVLTAEAALTPELREELLEILTPFAQQVVSPEGAELPPDPQLSTTHPDGNSLFAEAGGVYPLARFADLLVERVLADELVLPLSKRAGGKLSRAGLKYLLTELLCNAAGGAEIVTSKGFDDAKLGVNDWRRFLSAARETAARVWNDKHVSGAVLAELEGAQAELIVGLEASDGGGEGAAARQKMREAGFGHVEITAALQKAKGDGVEALDLLVRGWKPVRSQTGGAQAGGCPFSRGGGAGATASPHRGVPGSGANPGGARRAGGRVLGSPLQARLDLLLTEDTDLSCPITLLLFQQPVVASDGGIYERAAVAKLTQLGGLSPITHRPLSPELSPAEDVKMRATAFMSVRALDLLQFAQEAHTADAYVMAVQAAERAKEYVAALDSEDRDPALVRKLRETWRALGRSPPPVDQLDPYERVAAVLDRQVAQAKAEAEAAAEEAAAEEAASSFRAPVRKSIVFTIDASYSMNQLLGRNQGDHHQLTRMDSARANLLMILDEHIEDGDTISVITFADDVRTDVPATVVTPHNRLRLRGKAERACRARGATAFYDSLVASAKMLDQHPTIDEGEPRWIIALTDGEDNRSKKSVHETVRVLRRSKSAPDLLVVGVQLHENTKPFMMALAATTDNSKFIDASGGIESLNDAFEEVAELIAE</sequence>
<dbReference type="InterPro" id="IPR001486">
    <property type="entry name" value="Hemoglobin_trunc"/>
</dbReference>
<reference evidence="10" key="1">
    <citation type="journal article" date="2013" name="Nature">
        <title>Pan genome of the phytoplankton Emiliania underpins its global distribution.</title>
        <authorList>
            <person name="Read B.A."/>
            <person name="Kegel J."/>
            <person name="Klute M.J."/>
            <person name="Kuo A."/>
            <person name="Lefebvre S.C."/>
            <person name="Maumus F."/>
            <person name="Mayer C."/>
            <person name="Miller J."/>
            <person name="Monier A."/>
            <person name="Salamov A."/>
            <person name="Young J."/>
            <person name="Aguilar M."/>
            <person name="Claverie J.M."/>
            <person name="Frickenhaus S."/>
            <person name="Gonzalez K."/>
            <person name="Herman E.K."/>
            <person name="Lin Y.C."/>
            <person name="Napier J."/>
            <person name="Ogata H."/>
            <person name="Sarno A.F."/>
            <person name="Shmutz J."/>
            <person name="Schroeder D."/>
            <person name="de Vargas C."/>
            <person name="Verret F."/>
            <person name="von Dassow P."/>
            <person name="Valentin K."/>
            <person name="Van de Peer Y."/>
            <person name="Wheeler G."/>
            <person name="Dacks J.B."/>
            <person name="Delwiche C.F."/>
            <person name="Dyhrman S.T."/>
            <person name="Glockner G."/>
            <person name="John U."/>
            <person name="Richards T."/>
            <person name="Worden A.Z."/>
            <person name="Zhang X."/>
            <person name="Grigoriev I.V."/>
            <person name="Allen A.E."/>
            <person name="Bidle K."/>
            <person name="Borodovsky M."/>
            <person name="Bowler C."/>
            <person name="Brownlee C."/>
            <person name="Cock J.M."/>
            <person name="Elias M."/>
            <person name="Gladyshev V.N."/>
            <person name="Groth M."/>
            <person name="Guda C."/>
            <person name="Hadaegh A."/>
            <person name="Iglesias-Rodriguez M.D."/>
            <person name="Jenkins J."/>
            <person name="Jones B.M."/>
            <person name="Lawson T."/>
            <person name="Leese F."/>
            <person name="Lindquist E."/>
            <person name="Lobanov A."/>
            <person name="Lomsadze A."/>
            <person name="Malik S.B."/>
            <person name="Marsh M.E."/>
            <person name="Mackinder L."/>
            <person name="Mock T."/>
            <person name="Mueller-Roeber B."/>
            <person name="Pagarete A."/>
            <person name="Parker M."/>
            <person name="Probert I."/>
            <person name="Quesneville H."/>
            <person name="Raines C."/>
            <person name="Rensing S.A."/>
            <person name="Riano-Pachon D.M."/>
            <person name="Richier S."/>
            <person name="Rokitta S."/>
            <person name="Shiraiwa Y."/>
            <person name="Soanes D.M."/>
            <person name="van der Giezen M."/>
            <person name="Wahlund T.M."/>
            <person name="Williams B."/>
            <person name="Wilson W."/>
            <person name="Wolfe G."/>
            <person name="Wurch L.L."/>
        </authorList>
    </citation>
    <scope>NUCLEOTIDE SEQUENCE</scope>
</reference>
<name>A0A0D3K8S7_EMIH1</name>
<dbReference type="EnsemblProtists" id="EOD32162">
    <property type="protein sequence ID" value="EOD32162"/>
    <property type="gene ID" value="EMIHUDRAFT_434239"/>
</dbReference>
<dbReference type="GO" id="GO:0020037">
    <property type="term" value="F:heme binding"/>
    <property type="evidence" value="ECO:0007669"/>
    <property type="project" value="InterPro"/>
</dbReference>
<dbReference type="SUPFAM" id="SSF46458">
    <property type="entry name" value="Globin-like"/>
    <property type="match status" value="2"/>
</dbReference>
<evidence type="ECO:0000256" key="6">
    <source>
        <dbReference type="SAM" id="MobiDB-lite"/>
    </source>
</evidence>
<protein>
    <recommendedName>
        <fullName evidence="8">VWFA domain-containing protein</fullName>
    </recommendedName>
</protein>
<dbReference type="GO" id="GO:0016567">
    <property type="term" value="P:protein ubiquitination"/>
    <property type="evidence" value="ECO:0007669"/>
    <property type="project" value="InterPro"/>
</dbReference>
<dbReference type="GO" id="GO:0046872">
    <property type="term" value="F:metal ion binding"/>
    <property type="evidence" value="ECO:0007669"/>
    <property type="project" value="UniProtKB-KW"/>
</dbReference>
<dbReference type="CDD" id="cd00454">
    <property type="entry name" value="TrHb1_N"/>
    <property type="match status" value="2"/>
</dbReference>
<evidence type="ECO:0000256" key="7">
    <source>
        <dbReference type="SAM" id="Phobius"/>
    </source>
</evidence>
<feature type="coiled-coil region" evidence="5">
    <location>
        <begin position="1057"/>
        <end position="1084"/>
    </location>
</feature>
<keyword evidence="5" id="KW-0175">Coiled coil</keyword>
<dbReference type="InterPro" id="IPR003613">
    <property type="entry name" value="Ubox_domain"/>
</dbReference>
<evidence type="ECO:0000256" key="4">
    <source>
        <dbReference type="ARBA" id="ARBA00023004"/>
    </source>
</evidence>
<dbReference type="KEGG" id="ehx:EMIHUDRAFT_434239"/>
<evidence type="ECO:0000313" key="9">
    <source>
        <dbReference type="EnsemblProtists" id="EOD32162"/>
    </source>
</evidence>
<keyword evidence="1" id="KW-0813">Transport</keyword>
<dbReference type="Gene3D" id="1.10.490.10">
    <property type="entry name" value="Globins"/>
    <property type="match status" value="4"/>
</dbReference>
<dbReference type="InterPro" id="IPR013083">
    <property type="entry name" value="Znf_RING/FYVE/PHD"/>
</dbReference>
<keyword evidence="10" id="KW-1185">Reference proteome</keyword>
<organism evidence="9 10">
    <name type="scientific">Emiliania huxleyi (strain CCMP1516)</name>
    <dbReference type="NCBI Taxonomy" id="280463"/>
    <lineage>
        <taxon>Eukaryota</taxon>
        <taxon>Haptista</taxon>
        <taxon>Haptophyta</taxon>
        <taxon>Prymnesiophyceae</taxon>
        <taxon>Isochrysidales</taxon>
        <taxon>Noelaerhabdaceae</taxon>
        <taxon>Emiliania</taxon>
    </lineage>
</organism>
<evidence type="ECO:0000313" key="10">
    <source>
        <dbReference type="Proteomes" id="UP000013827"/>
    </source>
</evidence>
<dbReference type="Gene3D" id="3.30.40.10">
    <property type="entry name" value="Zinc/RING finger domain, C3HC4 (zinc finger)"/>
    <property type="match status" value="1"/>
</dbReference>
<dbReference type="SMART" id="SM00504">
    <property type="entry name" value="Ubox"/>
    <property type="match status" value="1"/>
</dbReference>
<evidence type="ECO:0000256" key="2">
    <source>
        <dbReference type="ARBA" id="ARBA00022617"/>
    </source>
</evidence>
<dbReference type="Pfam" id="PF01152">
    <property type="entry name" value="Bac_globin"/>
    <property type="match status" value="1"/>
</dbReference>
<dbReference type="Gene3D" id="3.40.50.410">
    <property type="entry name" value="von Willebrand factor, type A domain"/>
    <property type="match status" value="1"/>
</dbReference>
<dbReference type="InterPro" id="IPR012292">
    <property type="entry name" value="Globin/Proto"/>
</dbReference>
<evidence type="ECO:0000256" key="5">
    <source>
        <dbReference type="SAM" id="Coils"/>
    </source>
</evidence>
<dbReference type="InterPro" id="IPR002035">
    <property type="entry name" value="VWF_A"/>
</dbReference>
<evidence type="ECO:0000256" key="1">
    <source>
        <dbReference type="ARBA" id="ARBA00022448"/>
    </source>
</evidence>
<dbReference type="Pfam" id="PF04564">
    <property type="entry name" value="U-box"/>
    <property type="match status" value="1"/>
</dbReference>
<keyword evidence="4" id="KW-0408">Iron</keyword>
<proteinExistence type="predicted"/>
<dbReference type="SUPFAM" id="SSF57850">
    <property type="entry name" value="RING/U-box"/>
    <property type="match status" value="1"/>
</dbReference>